<evidence type="ECO:0000259" key="1">
    <source>
        <dbReference type="PROSITE" id="PS50093"/>
    </source>
</evidence>
<keyword evidence="3" id="KW-1185">Reference proteome</keyword>
<dbReference type="InterPro" id="IPR035986">
    <property type="entry name" value="PKD_dom_sf"/>
</dbReference>
<gene>
    <name evidence="2" type="ORF">JTE88_03460</name>
</gene>
<dbReference type="RefSeq" id="WP_204425404.1">
    <property type="nucleotide sequence ID" value="NZ_CP070228.1"/>
</dbReference>
<dbReference type="Gene3D" id="2.60.40.10">
    <property type="entry name" value="Immunoglobulins"/>
    <property type="match status" value="1"/>
</dbReference>
<evidence type="ECO:0000313" key="2">
    <source>
        <dbReference type="EMBL" id="QRV02799.1"/>
    </source>
</evidence>
<evidence type="ECO:0000313" key="3">
    <source>
        <dbReference type="Proteomes" id="UP000602653"/>
    </source>
</evidence>
<dbReference type="InterPro" id="IPR013783">
    <property type="entry name" value="Ig-like_fold"/>
</dbReference>
<name>A0ABX7IJU0_9ACTO</name>
<dbReference type="SUPFAM" id="SSF49299">
    <property type="entry name" value="PKD domain"/>
    <property type="match status" value="1"/>
</dbReference>
<sequence length="262" mass="28818">MNSFFFFLALTGTFSADTPAMTEGDRWGSSVTDNIVEVGMVVPINSYTRNDSDEVLPPDLSAPTFVPPRYTISDFCAGIPVPGTVPVGWGIGNLGELESRREEICAADMNQSLTLEAISTAFQDQASTIIDAGEFHIQPETTSILINKDTYFSSTAVEHTTMLTVAEQEIPIKITPQSYHWQFGDGEEQITSTGGRGWPDGQIRHPYHQQGTYRPTVVVAWSAVVRLPSGTWIQVPGTGYTQSTGREFTVREARAVLTYRTR</sequence>
<dbReference type="Proteomes" id="UP000602653">
    <property type="component" value="Chromosome"/>
</dbReference>
<accession>A0ABX7IJU0</accession>
<dbReference type="InterPro" id="IPR000601">
    <property type="entry name" value="PKD_dom"/>
</dbReference>
<reference evidence="2 3" key="1">
    <citation type="submission" date="2021-02" db="EMBL/GenBank/DDBJ databases">
        <title>Complete Genome Sequence of Arcanobacterium phocisimile strain DSM 26142T from a harbour seal.</title>
        <authorList>
            <person name="Borowiak M."/>
            <person name="Alssahen M."/>
            <person name="Malorny B."/>
            <person name="Laemmler C."/>
            <person name="Siebert U."/>
            <person name="Ploetz M."/>
            <person name="Abdulmawjood A."/>
        </authorList>
    </citation>
    <scope>NUCLEOTIDE SEQUENCE [LARGE SCALE GENOMIC DNA]</scope>
    <source>
        <strain evidence="2 3">DSM 26142</strain>
    </source>
</reference>
<protein>
    <recommendedName>
        <fullName evidence="1">PKD domain-containing protein</fullName>
    </recommendedName>
</protein>
<dbReference type="PROSITE" id="PS50093">
    <property type="entry name" value="PKD"/>
    <property type="match status" value="1"/>
</dbReference>
<dbReference type="EMBL" id="CP070228">
    <property type="protein sequence ID" value="QRV02799.1"/>
    <property type="molecule type" value="Genomic_DNA"/>
</dbReference>
<feature type="domain" description="PKD" evidence="1">
    <location>
        <begin position="175"/>
        <end position="220"/>
    </location>
</feature>
<organism evidence="2 3">
    <name type="scientific">Arcanobacterium phocisimile</name>
    <dbReference type="NCBI Taxonomy" id="1302235"/>
    <lineage>
        <taxon>Bacteria</taxon>
        <taxon>Bacillati</taxon>
        <taxon>Actinomycetota</taxon>
        <taxon>Actinomycetes</taxon>
        <taxon>Actinomycetales</taxon>
        <taxon>Actinomycetaceae</taxon>
        <taxon>Arcanobacterium</taxon>
    </lineage>
</organism>
<proteinExistence type="predicted"/>